<dbReference type="EMBL" id="UINC01040788">
    <property type="protein sequence ID" value="SVB41160.1"/>
    <property type="molecule type" value="Genomic_DNA"/>
</dbReference>
<reference evidence="1" key="1">
    <citation type="submission" date="2018-05" db="EMBL/GenBank/DDBJ databases">
        <authorList>
            <person name="Lanie J.A."/>
            <person name="Ng W.-L."/>
            <person name="Kazmierczak K.M."/>
            <person name="Andrzejewski T.M."/>
            <person name="Davidsen T.M."/>
            <person name="Wayne K.J."/>
            <person name="Tettelin H."/>
            <person name="Glass J.I."/>
            <person name="Rusch D."/>
            <person name="Podicherti R."/>
            <person name="Tsui H.-C.T."/>
            <person name="Winkler M.E."/>
        </authorList>
    </citation>
    <scope>NUCLEOTIDE SEQUENCE</scope>
</reference>
<evidence type="ECO:0000313" key="1">
    <source>
        <dbReference type="EMBL" id="SVB41160.1"/>
    </source>
</evidence>
<name>A0A382DRT0_9ZZZZ</name>
<accession>A0A382DRT0</accession>
<sequence length="208" mass="22690">QMKHLLLTTIAAVLLVGCVKSEKQGFAQQPLVVSGGTGNIVQANPEKVAQDDPPLRAAHFAFIVDPSLKAHVMRESEGNVPDKFVWQAEKKYRIDGKIYALKYSIDGRKHALNAGGKTFELVDGNYFRFYILPGPTLFVDQLPVVDTLGLAISEGVQLQVRAVFDAHPLHAGIPKDRRAAIPEVKANSASNIQQNLRKLGEGLEAEGK</sequence>
<proteinExistence type="predicted"/>
<gene>
    <name evidence="1" type="ORF">METZ01_LOCUS194014</name>
</gene>
<organism evidence="1">
    <name type="scientific">marine metagenome</name>
    <dbReference type="NCBI Taxonomy" id="408172"/>
    <lineage>
        <taxon>unclassified sequences</taxon>
        <taxon>metagenomes</taxon>
        <taxon>ecological metagenomes</taxon>
    </lineage>
</organism>
<dbReference type="AlphaFoldDB" id="A0A382DRT0"/>
<feature type="non-terminal residue" evidence="1">
    <location>
        <position position="1"/>
    </location>
</feature>
<protein>
    <submittedName>
        <fullName evidence="1">Uncharacterized protein</fullName>
    </submittedName>
</protein>